<sequence>MASCVDQWRNFSQHPQSPSLPPPPPSSTPTRQSLEIPVDVLFNILSILSAVDAARFGKTCSSWHPISHDCHCQPSSKRALSLTRRHDSHHTNAGTVIKTCTINKGR</sequence>
<dbReference type="Gramene" id="KJB60919">
    <property type="protein sequence ID" value="KJB60919"/>
    <property type="gene ID" value="B456_009G330800"/>
</dbReference>
<accession>A0A0D2TVY1</accession>
<protein>
    <recommendedName>
        <fullName evidence="2">F-box domain-containing protein</fullName>
    </recommendedName>
</protein>
<dbReference type="Pfam" id="PF00646">
    <property type="entry name" value="F-box"/>
    <property type="match status" value="1"/>
</dbReference>
<evidence type="ECO:0000313" key="3">
    <source>
        <dbReference type="EMBL" id="KJB60919.1"/>
    </source>
</evidence>
<dbReference type="Proteomes" id="UP000032304">
    <property type="component" value="Chromosome 9"/>
</dbReference>
<dbReference type="InterPro" id="IPR036047">
    <property type="entry name" value="F-box-like_dom_sf"/>
</dbReference>
<dbReference type="AlphaFoldDB" id="A0A0D2TVY1"/>
<evidence type="ECO:0000256" key="1">
    <source>
        <dbReference type="SAM" id="MobiDB-lite"/>
    </source>
</evidence>
<feature type="domain" description="F-box" evidence="2">
    <location>
        <begin position="34"/>
        <end position="70"/>
    </location>
</feature>
<dbReference type="EMBL" id="CM001748">
    <property type="protein sequence ID" value="KJB60919.1"/>
    <property type="molecule type" value="Genomic_DNA"/>
</dbReference>
<keyword evidence="4" id="KW-1185">Reference proteome</keyword>
<feature type="region of interest" description="Disordered" evidence="1">
    <location>
        <begin position="1"/>
        <end position="32"/>
    </location>
</feature>
<evidence type="ECO:0000313" key="4">
    <source>
        <dbReference type="Proteomes" id="UP000032304"/>
    </source>
</evidence>
<proteinExistence type="predicted"/>
<dbReference type="SUPFAM" id="SSF81383">
    <property type="entry name" value="F-box domain"/>
    <property type="match status" value="1"/>
</dbReference>
<dbReference type="CDD" id="cd09917">
    <property type="entry name" value="F-box_SF"/>
    <property type="match status" value="1"/>
</dbReference>
<dbReference type="OMA" id="PISHDCH"/>
<dbReference type="Gene3D" id="1.20.1280.50">
    <property type="match status" value="1"/>
</dbReference>
<name>A0A0D2TVY1_GOSRA</name>
<dbReference type="InterPro" id="IPR001810">
    <property type="entry name" value="F-box_dom"/>
</dbReference>
<reference evidence="3 4" key="1">
    <citation type="journal article" date="2012" name="Nature">
        <title>Repeated polyploidization of Gossypium genomes and the evolution of spinnable cotton fibres.</title>
        <authorList>
            <person name="Paterson A.H."/>
            <person name="Wendel J.F."/>
            <person name="Gundlach H."/>
            <person name="Guo H."/>
            <person name="Jenkins J."/>
            <person name="Jin D."/>
            <person name="Llewellyn D."/>
            <person name="Showmaker K.C."/>
            <person name="Shu S."/>
            <person name="Udall J."/>
            <person name="Yoo M.J."/>
            <person name="Byers R."/>
            <person name="Chen W."/>
            <person name="Doron-Faigenboim A."/>
            <person name="Duke M.V."/>
            <person name="Gong L."/>
            <person name="Grimwood J."/>
            <person name="Grover C."/>
            <person name="Grupp K."/>
            <person name="Hu G."/>
            <person name="Lee T.H."/>
            <person name="Li J."/>
            <person name="Lin L."/>
            <person name="Liu T."/>
            <person name="Marler B.S."/>
            <person name="Page J.T."/>
            <person name="Roberts A.W."/>
            <person name="Romanel E."/>
            <person name="Sanders W.S."/>
            <person name="Szadkowski E."/>
            <person name="Tan X."/>
            <person name="Tang H."/>
            <person name="Xu C."/>
            <person name="Wang J."/>
            <person name="Wang Z."/>
            <person name="Zhang D."/>
            <person name="Zhang L."/>
            <person name="Ashrafi H."/>
            <person name="Bedon F."/>
            <person name="Bowers J.E."/>
            <person name="Brubaker C.L."/>
            <person name="Chee P.W."/>
            <person name="Das S."/>
            <person name="Gingle A.R."/>
            <person name="Haigler C.H."/>
            <person name="Harker D."/>
            <person name="Hoffmann L.V."/>
            <person name="Hovav R."/>
            <person name="Jones D.C."/>
            <person name="Lemke C."/>
            <person name="Mansoor S."/>
            <person name="ur Rahman M."/>
            <person name="Rainville L.N."/>
            <person name="Rambani A."/>
            <person name="Reddy U.K."/>
            <person name="Rong J.K."/>
            <person name="Saranga Y."/>
            <person name="Scheffler B.E."/>
            <person name="Scheffler J.A."/>
            <person name="Stelly D.M."/>
            <person name="Triplett B.A."/>
            <person name="Van Deynze A."/>
            <person name="Vaslin M.F."/>
            <person name="Waghmare V.N."/>
            <person name="Walford S.A."/>
            <person name="Wright R.J."/>
            <person name="Zaki E.A."/>
            <person name="Zhang T."/>
            <person name="Dennis E.S."/>
            <person name="Mayer K.F."/>
            <person name="Peterson D.G."/>
            <person name="Rokhsar D.S."/>
            <person name="Wang X."/>
            <person name="Schmutz J."/>
        </authorList>
    </citation>
    <scope>NUCLEOTIDE SEQUENCE [LARGE SCALE GENOMIC DNA]</scope>
</reference>
<feature type="compositionally biased region" description="Pro residues" evidence="1">
    <location>
        <begin position="18"/>
        <end position="27"/>
    </location>
</feature>
<gene>
    <name evidence="3" type="ORF">B456_009G330800</name>
</gene>
<organism evidence="3 4">
    <name type="scientific">Gossypium raimondii</name>
    <name type="common">Peruvian cotton</name>
    <name type="synonym">Gossypium klotzschianum subsp. raimondii</name>
    <dbReference type="NCBI Taxonomy" id="29730"/>
    <lineage>
        <taxon>Eukaryota</taxon>
        <taxon>Viridiplantae</taxon>
        <taxon>Streptophyta</taxon>
        <taxon>Embryophyta</taxon>
        <taxon>Tracheophyta</taxon>
        <taxon>Spermatophyta</taxon>
        <taxon>Magnoliopsida</taxon>
        <taxon>eudicotyledons</taxon>
        <taxon>Gunneridae</taxon>
        <taxon>Pentapetalae</taxon>
        <taxon>rosids</taxon>
        <taxon>malvids</taxon>
        <taxon>Malvales</taxon>
        <taxon>Malvaceae</taxon>
        <taxon>Malvoideae</taxon>
        <taxon>Gossypium</taxon>
    </lineage>
</organism>
<evidence type="ECO:0000259" key="2">
    <source>
        <dbReference type="Pfam" id="PF00646"/>
    </source>
</evidence>